<dbReference type="AlphaFoldDB" id="A0A645E310"/>
<comment type="caution">
    <text evidence="2">The sequence shown here is derived from an EMBL/GenBank/DDBJ whole genome shotgun (WGS) entry which is preliminary data.</text>
</comment>
<feature type="compositionally biased region" description="Low complexity" evidence="1">
    <location>
        <begin position="222"/>
        <end position="244"/>
    </location>
</feature>
<feature type="region of interest" description="Disordered" evidence="1">
    <location>
        <begin position="222"/>
        <end position="252"/>
    </location>
</feature>
<sequence>MGCVRRVAAEDAARRDDAHRRLVGQHGADLHRAGLRTQDPAVREIKRILRVARRMILRRVQRVEIVEHSLDLRPFGHEEPHPPEQRHAFVGQDGDRVFAPAIPAPSRQGKVERAAGAVASAGEPLRRRVDQRLDFVAPFVEGASGLLALFGSNAAHLLRQRRKQPVAAEIVDPDLFDGGAVGGRGGLGLRLSQRPVDFFNDRIHKKMSVPVKNVLKHRIPRAAPRSPIRQQPAAGCAGVTVPGTPGTPGGGR</sequence>
<proteinExistence type="predicted"/>
<evidence type="ECO:0000256" key="1">
    <source>
        <dbReference type="SAM" id="MobiDB-lite"/>
    </source>
</evidence>
<evidence type="ECO:0000313" key="2">
    <source>
        <dbReference type="EMBL" id="MPM96087.1"/>
    </source>
</evidence>
<gene>
    <name evidence="2" type="ORF">SDC9_143244</name>
</gene>
<dbReference type="EMBL" id="VSSQ01042497">
    <property type="protein sequence ID" value="MPM96087.1"/>
    <property type="molecule type" value="Genomic_DNA"/>
</dbReference>
<protein>
    <submittedName>
        <fullName evidence="2">Uncharacterized protein</fullName>
    </submittedName>
</protein>
<accession>A0A645E310</accession>
<organism evidence="2">
    <name type="scientific">bioreactor metagenome</name>
    <dbReference type="NCBI Taxonomy" id="1076179"/>
    <lineage>
        <taxon>unclassified sequences</taxon>
        <taxon>metagenomes</taxon>
        <taxon>ecological metagenomes</taxon>
    </lineage>
</organism>
<name>A0A645E310_9ZZZZ</name>
<reference evidence="2" key="1">
    <citation type="submission" date="2019-08" db="EMBL/GenBank/DDBJ databases">
        <authorList>
            <person name="Kucharzyk K."/>
            <person name="Murdoch R.W."/>
            <person name="Higgins S."/>
            <person name="Loffler F."/>
        </authorList>
    </citation>
    <scope>NUCLEOTIDE SEQUENCE</scope>
</reference>